<keyword evidence="3" id="KW-1185">Reference proteome</keyword>
<dbReference type="OrthoDB" id="3397486at2"/>
<dbReference type="HOGENOM" id="CLU_066192_13_0_0"/>
<dbReference type="SUPFAM" id="SSF47413">
    <property type="entry name" value="lambda repressor-like DNA-binding domains"/>
    <property type="match status" value="1"/>
</dbReference>
<evidence type="ECO:0000313" key="3">
    <source>
        <dbReference type="Proteomes" id="UP000010467"/>
    </source>
</evidence>
<gene>
    <name evidence="2" type="ordered locus">Deipe_4240</name>
</gene>
<dbReference type="InterPro" id="IPR001387">
    <property type="entry name" value="Cro/C1-type_HTH"/>
</dbReference>
<dbReference type="Proteomes" id="UP000010467">
    <property type="component" value="Plasmid pDEIPE01"/>
</dbReference>
<dbReference type="KEGG" id="dpd:Deipe_4240"/>
<dbReference type="SMART" id="SM00530">
    <property type="entry name" value="HTH_XRE"/>
    <property type="match status" value="1"/>
</dbReference>
<sequence length="105" mass="11729">MPKTWKQVRAEAAERGRIDEAKVAEHREAGLASVRAYRLAELRKRTGFNQEEIAQKVGVTQSRVSRIERGDIGHTELGTLRAFTEAFGGELEVVVKLGDERVVLV</sequence>
<dbReference type="Gene3D" id="1.10.260.40">
    <property type="entry name" value="lambda repressor-like DNA-binding domains"/>
    <property type="match status" value="1"/>
</dbReference>
<geneLocation type="plasmid" evidence="2 3">
    <name>pDEIPE01</name>
</geneLocation>
<organism evidence="2 3">
    <name type="scientific">Deinococcus peraridilitoris (strain DSM 19664 / LMG 22246 / CIP 109416 / KR-200)</name>
    <dbReference type="NCBI Taxonomy" id="937777"/>
    <lineage>
        <taxon>Bacteria</taxon>
        <taxon>Thermotogati</taxon>
        <taxon>Deinococcota</taxon>
        <taxon>Deinococci</taxon>
        <taxon>Deinococcales</taxon>
        <taxon>Deinococcaceae</taxon>
        <taxon>Deinococcus</taxon>
    </lineage>
</organism>
<dbReference type="CDD" id="cd00093">
    <property type="entry name" value="HTH_XRE"/>
    <property type="match status" value="1"/>
</dbReference>
<keyword evidence="2" id="KW-0614">Plasmid</keyword>
<evidence type="ECO:0000259" key="1">
    <source>
        <dbReference type="PROSITE" id="PS50943"/>
    </source>
</evidence>
<dbReference type="InterPro" id="IPR010982">
    <property type="entry name" value="Lambda_DNA-bd_dom_sf"/>
</dbReference>
<protein>
    <submittedName>
        <fullName evidence="2">Putative transcriptional regulator with C-terminal CBS domains</fullName>
    </submittedName>
</protein>
<dbReference type="GO" id="GO:0003677">
    <property type="term" value="F:DNA binding"/>
    <property type="evidence" value="ECO:0007669"/>
    <property type="project" value="InterPro"/>
</dbReference>
<proteinExistence type="predicted"/>
<dbReference type="PROSITE" id="PS50943">
    <property type="entry name" value="HTH_CROC1"/>
    <property type="match status" value="1"/>
</dbReference>
<dbReference type="PATRIC" id="fig|937777.3.peg.4269"/>
<accession>L0A903</accession>
<dbReference type="Pfam" id="PF13560">
    <property type="entry name" value="HTH_31"/>
    <property type="match status" value="1"/>
</dbReference>
<dbReference type="EMBL" id="CP003383">
    <property type="protein sequence ID" value="AFZ69597.1"/>
    <property type="molecule type" value="Genomic_DNA"/>
</dbReference>
<feature type="domain" description="HTH cro/C1-type" evidence="1">
    <location>
        <begin position="39"/>
        <end position="94"/>
    </location>
</feature>
<name>L0A903_DEIPD</name>
<dbReference type="AlphaFoldDB" id="L0A903"/>
<evidence type="ECO:0000313" key="2">
    <source>
        <dbReference type="EMBL" id="AFZ69597.1"/>
    </source>
</evidence>
<dbReference type="RefSeq" id="WP_015231498.1">
    <property type="nucleotide sequence ID" value="NC_019789.1"/>
</dbReference>
<reference evidence="3" key="1">
    <citation type="submission" date="2012-03" db="EMBL/GenBank/DDBJ databases">
        <title>Complete sequence of plasmid 1 of Deinococcus peraridilitoris DSM 19664.</title>
        <authorList>
            <person name="Lucas S."/>
            <person name="Copeland A."/>
            <person name="Lapidus A."/>
            <person name="Glavina del Rio T."/>
            <person name="Dalin E."/>
            <person name="Tice H."/>
            <person name="Bruce D."/>
            <person name="Goodwin L."/>
            <person name="Pitluck S."/>
            <person name="Peters L."/>
            <person name="Mikhailova N."/>
            <person name="Lu M."/>
            <person name="Kyrpides N."/>
            <person name="Mavromatis K."/>
            <person name="Ivanova N."/>
            <person name="Brettin T."/>
            <person name="Detter J.C."/>
            <person name="Han C."/>
            <person name="Larimer F."/>
            <person name="Land M."/>
            <person name="Hauser L."/>
            <person name="Markowitz V."/>
            <person name="Cheng J.-F."/>
            <person name="Hugenholtz P."/>
            <person name="Woyke T."/>
            <person name="Wu D."/>
            <person name="Pukall R."/>
            <person name="Steenblock K."/>
            <person name="Brambilla E."/>
            <person name="Klenk H.-P."/>
            <person name="Eisen J.A."/>
        </authorList>
    </citation>
    <scope>NUCLEOTIDE SEQUENCE [LARGE SCALE GENOMIC DNA]</scope>
    <source>
        <strain evidence="3">DSM 19664 / LMG 22246 / CIP 109416 / KR-200</strain>
        <plasmid evidence="3">Plasmid pDEIPE01</plasmid>
    </source>
</reference>